<dbReference type="EMBL" id="JBFAUK010000026">
    <property type="protein sequence ID" value="MEV5510016.1"/>
    <property type="molecule type" value="Genomic_DNA"/>
</dbReference>
<dbReference type="InterPro" id="IPR026898">
    <property type="entry name" value="PrsW"/>
</dbReference>
<keyword evidence="3" id="KW-1185">Reference proteome</keyword>
<evidence type="ECO:0000256" key="1">
    <source>
        <dbReference type="SAM" id="Phobius"/>
    </source>
</evidence>
<sequence length="489" mass="54099">MSQLPPQPPASDPRMRGVLLIAVVLSALYGLEVVIDLLRPHLPYEDFHSPVGWLNPPPKGLPYPSFGWYKVSFWCYVLSLPAALALYLTGRRGGRYLPHWQAAAAVVLLFPYPIWTLDTYSHNLTYILLCLPSTAYALWLVHRMQRYSRLPVRLLLATAGWGAVMGTGFGGSMNQWWLDYSYNYLAPGPDHLMPLDLARVRLRVTAGGLLHAGLFEELGKGAGVAIVFLLLRRHIDNIVSGIVLGAAAGLGFNLTESAQYMAAHHAADASTQYFLRQSLGLLTAHMAFTALIGAGFGVARQLPDRRSQRTAIACGFGIAMAAHFANDVFISYYSRVKEDWFSQPGPTMDLLVLTPLSFLVLQGPLVLLYLLLLRRGLRDQAEALAVELRAEAATGQGAVTAAEVPVLLRPARRFYLRLHALRHQGPDAYRRLGRLYAAQLRLGMARWHRSRDEYDPYAPDEQALRQRVLALKHQPGPAVAAGRPLQVAS</sequence>
<dbReference type="PANTHER" id="PTHR36844">
    <property type="entry name" value="PROTEASE PRSW"/>
    <property type="match status" value="1"/>
</dbReference>
<protein>
    <submittedName>
        <fullName evidence="2">PrsW family glutamic-type intramembrane protease</fullName>
        <ecNumber evidence="2">3.4.-.-</ecNumber>
    </submittedName>
</protein>
<feature type="transmembrane region" description="Helical" evidence="1">
    <location>
        <begin position="66"/>
        <end position="88"/>
    </location>
</feature>
<dbReference type="RefSeq" id="WP_241561092.1">
    <property type="nucleotide sequence ID" value="NZ_JBFAUK010000026.1"/>
</dbReference>
<comment type="caution">
    <text evidence="2">The sequence shown here is derived from an EMBL/GenBank/DDBJ whole genome shotgun (WGS) entry which is preliminary data.</text>
</comment>
<name>A0ABV3K4B7_STRON</name>
<feature type="transmembrane region" description="Helical" evidence="1">
    <location>
        <begin position="274"/>
        <end position="299"/>
    </location>
</feature>
<feature type="transmembrane region" description="Helical" evidence="1">
    <location>
        <begin position="238"/>
        <end position="254"/>
    </location>
</feature>
<gene>
    <name evidence="2" type="ORF">AB0L16_26870</name>
</gene>
<keyword evidence="1" id="KW-0472">Membrane</keyword>
<evidence type="ECO:0000313" key="2">
    <source>
        <dbReference type="EMBL" id="MEV5510016.1"/>
    </source>
</evidence>
<keyword evidence="2" id="KW-0645">Protease</keyword>
<feature type="transmembrane region" description="Helical" evidence="1">
    <location>
        <begin position="350"/>
        <end position="372"/>
    </location>
</feature>
<dbReference type="EC" id="3.4.-.-" evidence="2"/>
<feature type="transmembrane region" description="Helical" evidence="1">
    <location>
        <begin position="311"/>
        <end position="330"/>
    </location>
</feature>
<reference evidence="2 3" key="1">
    <citation type="submission" date="2024-06" db="EMBL/GenBank/DDBJ databases">
        <title>The Natural Products Discovery Center: Release of the First 8490 Sequenced Strains for Exploring Actinobacteria Biosynthetic Diversity.</title>
        <authorList>
            <person name="Kalkreuter E."/>
            <person name="Kautsar S.A."/>
            <person name="Yang D."/>
            <person name="Bader C.D."/>
            <person name="Teijaro C.N."/>
            <person name="Fluegel L."/>
            <person name="Davis C.M."/>
            <person name="Simpson J.R."/>
            <person name="Lauterbach L."/>
            <person name="Steele A.D."/>
            <person name="Gui C."/>
            <person name="Meng S."/>
            <person name="Li G."/>
            <person name="Viehrig K."/>
            <person name="Ye F."/>
            <person name="Su P."/>
            <person name="Kiefer A.F."/>
            <person name="Nichols A."/>
            <person name="Cepeda A.J."/>
            <person name="Yan W."/>
            <person name="Fan B."/>
            <person name="Jiang Y."/>
            <person name="Adhikari A."/>
            <person name="Zheng C.-J."/>
            <person name="Schuster L."/>
            <person name="Cowan T.M."/>
            <person name="Smanski M.J."/>
            <person name="Chevrette M.G."/>
            <person name="De Carvalho L.P.S."/>
            <person name="Shen B."/>
        </authorList>
    </citation>
    <scope>NUCLEOTIDE SEQUENCE [LARGE SCALE GENOMIC DNA]</scope>
    <source>
        <strain evidence="2 3">NPDC052347</strain>
    </source>
</reference>
<dbReference type="GO" id="GO:0006508">
    <property type="term" value="P:proteolysis"/>
    <property type="evidence" value="ECO:0007669"/>
    <property type="project" value="UniProtKB-KW"/>
</dbReference>
<dbReference type="Proteomes" id="UP001552594">
    <property type="component" value="Unassembled WGS sequence"/>
</dbReference>
<accession>A0ABV3K4B7</accession>
<feature type="transmembrane region" description="Helical" evidence="1">
    <location>
        <begin position="100"/>
        <end position="117"/>
    </location>
</feature>
<evidence type="ECO:0000313" key="3">
    <source>
        <dbReference type="Proteomes" id="UP001552594"/>
    </source>
</evidence>
<keyword evidence="2" id="KW-0378">Hydrolase</keyword>
<proteinExistence type="predicted"/>
<feature type="transmembrane region" description="Helical" evidence="1">
    <location>
        <begin position="154"/>
        <end position="177"/>
    </location>
</feature>
<dbReference type="GO" id="GO:0008233">
    <property type="term" value="F:peptidase activity"/>
    <property type="evidence" value="ECO:0007669"/>
    <property type="project" value="UniProtKB-KW"/>
</dbReference>
<keyword evidence="1" id="KW-1133">Transmembrane helix</keyword>
<feature type="transmembrane region" description="Helical" evidence="1">
    <location>
        <begin position="123"/>
        <end position="142"/>
    </location>
</feature>
<dbReference type="Pfam" id="PF13367">
    <property type="entry name" value="PrsW-protease"/>
    <property type="match status" value="1"/>
</dbReference>
<keyword evidence="1" id="KW-0812">Transmembrane</keyword>
<dbReference type="PANTHER" id="PTHR36844:SF1">
    <property type="entry name" value="PROTEASE PRSW"/>
    <property type="match status" value="1"/>
</dbReference>
<organism evidence="2 3">
    <name type="scientific">Streptomyces orinoci</name>
    <name type="common">Streptoverticillium orinoci</name>
    <dbReference type="NCBI Taxonomy" id="67339"/>
    <lineage>
        <taxon>Bacteria</taxon>
        <taxon>Bacillati</taxon>
        <taxon>Actinomycetota</taxon>
        <taxon>Actinomycetes</taxon>
        <taxon>Kitasatosporales</taxon>
        <taxon>Streptomycetaceae</taxon>
        <taxon>Streptomyces</taxon>
    </lineage>
</organism>
<feature type="transmembrane region" description="Helical" evidence="1">
    <location>
        <begin position="209"/>
        <end position="231"/>
    </location>
</feature>